<proteinExistence type="predicted"/>
<name>A0A2N9H3H5_FAGSY</name>
<reference evidence="2" key="1">
    <citation type="submission" date="2018-02" db="EMBL/GenBank/DDBJ databases">
        <authorList>
            <person name="Cohen D.B."/>
            <person name="Kent A.D."/>
        </authorList>
    </citation>
    <scope>NUCLEOTIDE SEQUENCE</scope>
</reference>
<organism evidence="2">
    <name type="scientific">Fagus sylvatica</name>
    <name type="common">Beechnut</name>
    <dbReference type="NCBI Taxonomy" id="28930"/>
    <lineage>
        <taxon>Eukaryota</taxon>
        <taxon>Viridiplantae</taxon>
        <taxon>Streptophyta</taxon>
        <taxon>Embryophyta</taxon>
        <taxon>Tracheophyta</taxon>
        <taxon>Spermatophyta</taxon>
        <taxon>Magnoliopsida</taxon>
        <taxon>eudicotyledons</taxon>
        <taxon>Gunneridae</taxon>
        <taxon>Pentapetalae</taxon>
        <taxon>rosids</taxon>
        <taxon>fabids</taxon>
        <taxon>Fagales</taxon>
        <taxon>Fagaceae</taxon>
        <taxon>Fagus</taxon>
    </lineage>
</organism>
<dbReference type="EMBL" id="OIVN01003137">
    <property type="protein sequence ID" value="SPD09077.1"/>
    <property type="molecule type" value="Genomic_DNA"/>
</dbReference>
<sequence length="125" mass="13618">MVFGLEVVGLDLRCVNGGEPLQSRLRTLLSQPRHHGDDAVQVIELLRESEVEKVGLIGGDQVQHSSDFKISVLSLEISESVSDLGVWPVVLSEVEKRLEKSSEREKTGRSDKISGPSNGNNLGLT</sequence>
<evidence type="ECO:0000313" key="2">
    <source>
        <dbReference type="EMBL" id="SPD09077.1"/>
    </source>
</evidence>
<accession>A0A2N9H3H5</accession>
<feature type="compositionally biased region" description="Basic and acidic residues" evidence="1">
    <location>
        <begin position="98"/>
        <end position="112"/>
    </location>
</feature>
<protein>
    <submittedName>
        <fullName evidence="2">Uncharacterized protein</fullName>
    </submittedName>
</protein>
<feature type="compositionally biased region" description="Polar residues" evidence="1">
    <location>
        <begin position="115"/>
        <end position="125"/>
    </location>
</feature>
<evidence type="ECO:0000256" key="1">
    <source>
        <dbReference type="SAM" id="MobiDB-lite"/>
    </source>
</evidence>
<gene>
    <name evidence="2" type="ORF">FSB_LOCUS36959</name>
</gene>
<dbReference type="AlphaFoldDB" id="A0A2N9H3H5"/>
<feature type="region of interest" description="Disordered" evidence="1">
    <location>
        <begin position="98"/>
        <end position="125"/>
    </location>
</feature>